<name>A0A9W8JNR3_9AGAR</name>
<evidence type="ECO:0000313" key="2">
    <source>
        <dbReference type="EMBL" id="KAJ3486894.1"/>
    </source>
</evidence>
<protein>
    <recommendedName>
        <fullName evidence="1">GST N-terminal domain-containing protein</fullName>
    </recommendedName>
</protein>
<dbReference type="AlphaFoldDB" id="A0A9W8JNR3"/>
<dbReference type="InterPro" id="IPR004045">
    <property type="entry name" value="Glutathione_S-Trfase_N"/>
</dbReference>
<evidence type="ECO:0000259" key="1">
    <source>
        <dbReference type="PROSITE" id="PS50404"/>
    </source>
</evidence>
<dbReference type="InterPro" id="IPR054416">
    <property type="entry name" value="GST_UstS-like_C"/>
</dbReference>
<dbReference type="SUPFAM" id="SSF52833">
    <property type="entry name" value="Thioredoxin-like"/>
    <property type="match status" value="1"/>
</dbReference>
<dbReference type="Gene3D" id="1.20.1050.10">
    <property type="match status" value="1"/>
</dbReference>
<dbReference type="OrthoDB" id="4951845at2759"/>
<dbReference type="Gene3D" id="3.40.30.10">
    <property type="entry name" value="Glutaredoxin"/>
    <property type="match status" value="1"/>
</dbReference>
<dbReference type="Proteomes" id="UP001148786">
    <property type="component" value="Unassembled WGS sequence"/>
</dbReference>
<keyword evidence="3" id="KW-1185">Reference proteome</keyword>
<sequence>MTIIFYDIPSTFPNNVWSANTWKTRYCLNYKRIPYKTEWVEYPDIEPLCKRVGIAPTSKKEDGSGRDHYTLPAIYDPSTGAYVSDSFAIAQYLDKTYPDTPRIFPGGTDGLQAAFEPAFRSNLGELWRFAILAECVGLNPVSEEYFRRTRKEIGGKTIEEVVPKGEEAVKVWKGVEEGLGRVDAWYQKNDGKGRYLLGETLSWGDFVVAGYLICSKIIWGEESREWKDIGSWHGGRWKALIESLKKYETVN</sequence>
<organism evidence="2 3">
    <name type="scientific">Agrocybe chaxingu</name>
    <dbReference type="NCBI Taxonomy" id="84603"/>
    <lineage>
        <taxon>Eukaryota</taxon>
        <taxon>Fungi</taxon>
        <taxon>Dikarya</taxon>
        <taxon>Basidiomycota</taxon>
        <taxon>Agaricomycotina</taxon>
        <taxon>Agaricomycetes</taxon>
        <taxon>Agaricomycetidae</taxon>
        <taxon>Agaricales</taxon>
        <taxon>Agaricineae</taxon>
        <taxon>Strophariaceae</taxon>
        <taxon>Agrocybe</taxon>
    </lineage>
</organism>
<dbReference type="SUPFAM" id="SSF47616">
    <property type="entry name" value="GST C-terminal domain-like"/>
    <property type="match status" value="1"/>
</dbReference>
<proteinExistence type="predicted"/>
<dbReference type="EMBL" id="JANKHO010003005">
    <property type="protein sequence ID" value="KAJ3486894.1"/>
    <property type="molecule type" value="Genomic_DNA"/>
</dbReference>
<dbReference type="PROSITE" id="PS50404">
    <property type="entry name" value="GST_NTER"/>
    <property type="match status" value="1"/>
</dbReference>
<dbReference type="Pfam" id="PF13409">
    <property type="entry name" value="GST_N_2"/>
    <property type="match status" value="1"/>
</dbReference>
<dbReference type="CDD" id="cd03038">
    <property type="entry name" value="GST_N_etherase_LigE"/>
    <property type="match status" value="1"/>
</dbReference>
<feature type="domain" description="GST N-terminal" evidence="1">
    <location>
        <begin position="8"/>
        <end position="101"/>
    </location>
</feature>
<dbReference type="InterPro" id="IPR036282">
    <property type="entry name" value="Glutathione-S-Trfase_C_sf"/>
</dbReference>
<gene>
    <name evidence="2" type="ORF">NLJ89_g11766</name>
</gene>
<evidence type="ECO:0000313" key="3">
    <source>
        <dbReference type="Proteomes" id="UP001148786"/>
    </source>
</evidence>
<dbReference type="Pfam" id="PF22041">
    <property type="entry name" value="GST_C_7"/>
    <property type="match status" value="1"/>
</dbReference>
<reference evidence="2" key="1">
    <citation type="submission" date="2022-07" db="EMBL/GenBank/DDBJ databases">
        <title>Genome Sequence of Agrocybe chaxingu.</title>
        <authorList>
            <person name="Buettner E."/>
        </authorList>
    </citation>
    <scope>NUCLEOTIDE SEQUENCE</scope>
    <source>
        <strain evidence="2">MP-N11</strain>
    </source>
</reference>
<accession>A0A9W8JNR3</accession>
<comment type="caution">
    <text evidence="2">The sequence shown here is derived from an EMBL/GenBank/DDBJ whole genome shotgun (WGS) entry which is preliminary data.</text>
</comment>
<dbReference type="InterPro" id="IPR036249">
    <property type="entry name" value="Thioredoxin-like_sf"/>
</dbReference>